<evidence type="ECO:0000256" key="3">
    <source>
        <dbReference type="ARBA" id="ARBA00022692"/>
    </source>
</evidence>
<feature type="transmembrane region" description="Helical" evidence="6">
    <location>
        <begin position="502"/>
        <end position="520"/>
    </location>
</feature>
<feature type="transmembrane region" description="Helical" evidence="6">
    <location>
        <begin position="478"/>
        <end position="496"/>
    </location>
</feature>
<dbReference type="InterPro" id="IPR004752">
    <property type="entry name" value="AmpG_permease/AT-1"/>
</dbReference>
<evidence type="ECO:0008006" key="9">
    <source>
        <dbReference type="Google" id="ProtNLM"/>
    </source>
</evidence>
<evidence type="ECO:0000313" key="7">
    <source>
        <dbReference type="EnsemblMetazoa" id="XP_030837487"/>
    </source>
</evidence>
<feature type="transmembrane region" description="Helical" evidence="6">
    <location>
        <begin position="432"/>
        <end position="457"/>
    </location>
</feature>
<dbReference type="FunCoup" id="A0A7M7NJD4">
    <property type="interactions" value="7"/>
</dbReference>
<keyword evidence="4 6" id="KW-1133">Transmembrane helix</keyword>
<proteinExistence type="predicted"/>
<dbReference type="InterPro" id="IPR011701">
    <property type="entry name" value="MFS"/>
</dbReference>
<dbReference type="GO" id="GO:0022857">
    <property type="term" value="F:transmembrane transporter activity"/>
    <property type="evidence" value="ECO:0007669"/>
    <property type="project" value="InterPro"/>
</dbReference>
<reference evidence="7" key="2">
    <citation type="submission" date="2021-01" db="UniProtKB">
        <authorList>
            <consortium name="EnsemblMetazoa"/>
        </authorList>
    </citation>
    <scope>IDENTIFICATION</scope>
</reference>
<comment type="subcellular location">
    <subcellularLocation>
        <location evidence="1">Membrane</location>
        <topology evidence="1">Multi-pass membrane protein</topology>
    </subcellularLocation>
</comment>
<dbReference type="OMA" id="EGMFFRI"/>
<dbReference type="KEGG" id="spu:586559"/>
<dbReference type="CTD" id="69572"/>
<evidence type="ECO:0000256" key="5">
    <source>
        <dbReference type="ARBA" id="ARBA00023136"/>
    </source>
</evidence>
<dbReference type="PANTHER" id="PTHR12778:SF10">
    <property type="entry name" value="MAJOR FACILITATOR SUPERFAMILY DOMAIN-CONTAINING PROTEIN 3"/>
    <property type="match status" value="1"/>
</dbReference>
<dbReference type="Proteomes" id="UP000007110">
    <property type="component" value="Unassembled WGS sequence"/>
</dbReference>
<feature type="transmembrane region" description="Helical" evidence="6">
    <location>
        <begin position="82"/>
        <end position="109"/>
    </location>
</feature>
<dbReference type="Gene3D" id="1.20.1250.20">
    <property type="entry name" value="MFS general substrate transporter like domains"/>
    <property type="match status" value="2"/>
</dbReference>
<sequence>MEVLSSNVYWLMLLYGLQGVPYGFQVAFLPILMHTAGASLTKVSLLRALSLPWMLKLMWVPVVTSSSSIKRPLTFSLSGLSVVFAASSMISVQSAWTLSIILLTMNILVSVQDIAVDTFAIQNLTETEMGMGNAIQVVAYKVGAMFGGGMLTWASQFYSWSVLMTWVATVYLITVIVIYLGLPTKKSDLDAENEELDKKNISITADFLSSDSKNLFNHKQDKECLSKLGAEQDDTSTYKIERNGYSKHQVVCPSHGYNLRSSSLNLRQYTSPSDFSSDDHFRTAIKHRRECVHDQPLARHTAAWECGKHSESHMQDAHQGSLYDDLASVLRGPGMLWLLLYLLIYKLGEQGAISIFPMYLLDCDVTTNQVAFWTGLLAQCVSISGSLLGGWLLNHNTKHRSLSLELGSLCFWRFIALSILSFMIWLDGSFNPLLLCLPFYLILLLGGAITTATFTLMMTTSQRASQACVQTLTHTTMATAEVLGKVIFTALAGLLVDHTGYVAGFIIFANLSMLALLPIYKITIFAPKGTVPS</sequence>
<feature type="transmembrane region" description="Helical" evidence="6">
    <location>
        <begin position="336"/>
        <end position="360"/>
    </location>
</feature>
<evidence type="ECO:0000256" key="1">
    <source>
        <dbReference type="ARBA" id="ARBA00004141"/>
    </source>
</evidence>
<evidence type="ECO:0000313" key="8">
    <source>
        <dbReference type="Proteomes" id="UP000007110"/>
    </source>
</evidence>
<reference evidence="8" key="1">
    <citation type="submission" date="2015-02" db="EMBL/GenBank/DDBJ databases">
        <title>Genome sequencing for Strongylocentrotus purpuratus.</title>
        <authorList>
            <person name="Murali S."/>
            <person name="Liu Y."/>
            <person name="Vee V."/>
            <person name="English A."/>
            <person name="Wang M."/>
            <person name="Skinner E."/>
            <person name="Han Y."/>
            <person name="Muzny D.M."/>
            <person name="Worley K.C."/>
            <person name="Gibbs R.A."/>
        </authorList>
    </citation>
    <scope>NUCLEOTIDE SEQUENCE</scope>
</reference>
<feature type="transmembrane region" description="Helical" evidence="6">
    <location>
        <begin position="157"/>
        <end position="182"/>
    </location>
</feature>
<name>A0A7M7NJD4_STRPU</name>
<dbReference type="GO" id="GO:0016020">
    <property type="term" value="C:membrane"/>
    <property type="evidence" value="ECO:0007669"/>
    <property type="project" value="UniProtKB-SubCell"/>
</dbReference>
<accession>A0A7M7NJD4</accession>
<dbReference type="GeneID" id="586559"/>
<evidence type="ECO:0000256" key="4">
    <source>
        <dbReference type="ARBA" id="ARBA00022989"/>
    </source>
</evidence>
<evidence type="ECO:0000256" key="6">
    <source>
        <dbReference type="SAM" id="Phobius"/>
    </source>
</evidence>
<feature type="transmembrane region" description="Helical" evidence="6">
    <location>
        <begin position="130"/>
        <end position="151"/>
    </location>
</feature>
<feature type="transmembrane region" description="Helical" evidence="6">
    <location>
        <begin position="406"/>
        <end position="426"/>
    </location>
</feature>
<keyword evidence="5 6" id="KW-0472">Membrane</keyword>
<dbReference type="FunFam" id="1.20.1250.20:FF:001322">
    <property type="entry name" value="Predicted protein"/>
    <property type="match status" value="1"/>
</dbReference>
<evidence type="ECO:0000256" key="2">
    <source>
        <dbReference type="ARBA" id="ARBA00022448"/>
    </source>
</evidence>
<dbReference type="SUPFAM" id="SSF103473">
    <property type="entry name" value="MFS general substrate transporter"/>
    <property type="match status" value="1"/>
</dbReference>
<dbReference type="EnsemblMetazoa" id="XM_030981627">
    <property type="protein sequence ID" value="XP_030837487"/>
    <property type="gene ID" value="LOC586559"/>
</dbReference>
<dbReference type="PANTHER" id="PTHR12778">
    <property type="entry name" value="SOLUTE CARRIER FAMILY 33 ACETYL-COA TRANSPORTER -RELATED"/>
    <property type="match status" value="1"/>
</dbReference>
<dbReference type="FunFam" id="1.20.1250.20:FF:001325">
    <property type="entry name" value="Predicted protein"/>
    <property type="match status" value="1"/>
</dbReference>
<organism evidence="7 8">
    <name type="scientific">Strongylocentrotus purpuratus</name>
    <name type="common">Purple sea urchin</name>
    <dbReference type="NCBI Taxonomy" id="7668"/>
    <lineage>
        <taxon>Eukaryota</taxon>
        <taxon>Metazoa</taxon>
        <taxon>Echinodermata</taxon>
        <taxon>Eleutherozoa</taxon>
        <taxon>Echinozoa</taxon>
        <taxon>Echinoidea</taxon>
        <taxon>Euechinoidea</taxon>
        <taxon>Echinacea</taxon>
        <taxon>Camarodonta</taxon>
        <taxon>Echinidea</taxon>
        <taxon>Strongylocentrotidae</taxon>
        <taxon>Strongylocentrotus</taxon>
    </lineage>
</organism>
<keyword evidence="8" id="KW-1185">Reference proteome</keyword>
<dbReference type="AlphaFoldDB" id="A0A7M7NJD4"/>
<dbReference type="OrthoDB" id="6415790at2759"/>
<keyword evidence="3 6" id="KW-0812">Transmembrane</keyword>
<feature type="transmembrane region" description="Helical" evidence="6">
    <location>
        <begin position="12"/>
        <end position="32"/>
    </location>
</feature>
<dbReference type="InParanoid" id="A0A7M7NJD4"/>
<keyword evidence="2" id="KW-0813">Transport</keyword>
<dbReference type="RefSeq" id="XP_030837487.1">
    <property type="nucleotide sequence ID" value="XM_030981627.1"/>
</dbReference>
<dbReference type="Pfam" id="PF07690">
    <property type="entry name" value="MFS_1"/>
    <property type="match status" value="1"/>
</dbReference>
<protein>
    <recommendedName>
        <fullName evidence="9">Major facilitator superfamily domain-containing protein 3</fullName>
    </recommendedName>
</protein>
<feature type="transmembrane region" description="Helical" evidence="6">
    <location>
        <begin position="372"/>
        <end position="394"/>
    </location>
</feature>
<dbReference type="InterPro" id="IPR036259">
    <property type="entry name" value="MFS_trans_sf"/>
</dbReference>